<evidence type="ECO:0000256" key="8">
    <source>
        <dbReference type="SAM" id="Phobius"/>
    </source>
</evidence>
<feature type="transmembrane region" description="Helical" evidence="8">
    <location>
        <begin position="430"/>
        <end position="449"/>
    </location>
</feature>
<dbReference type="AlphaFoldDB" id="A0A8H7J9S9"/>
<evidence type="ECO:0000256" key="3">
    <source>
        <dbReference type="ARBA" id="ARBA00022448"/>
    </source>
</evidence>
<evidence type="ECO:0000313" key="10">
    <source>
        <dbReference type="EMBL" id="KAF9698178.1"/>
    </source>
</evidence>
<feature type="transmembrane region" description="Helical" evidence="8">
    <location>
        <begin position="296"/>
        <end position="318"/>
    </location>
</feature>
<reference evidence="10" key="2">
    <citation type="submission" date="2020-09" db="EMBL/GenBank/DDBJ databases">
        <title>Reference genome assembly for Australian Ascochyta lentis isolate Al4.</title>
        <authorList>
            <person name="Lee R.C."/>
            <person name="Farfan-Caceres L.M."/>
            <person name="Debler J.W."/>
            <person name="Williams A.H."/>
            <person name="Henares B.M."/>
        </authorList>
    </citation>
    <scope>NUCLEOTIDE SEQUENCE</scope>
    <source>
        <strain evidence="10">Al4</strain>
    </source>
</reference>
<keyword evidence="4 8" id="KW-0812">Transmembrane</keyword>
<accession>A0A8H7J9S9</accession>
<dbReference type="GO" id="GO:0016020">
    <property type="term" value="C:membrane"/>
    <property type="evidence" value="ECO:0007669"/>
    <property type="project" value="UniProtKB-SubCell"/>
</dbReference>
<comment type="caution">
    <text evidence="10">The sequence shown here is derived from an EMBL/GenBank/DDBJ whole genome shotgun (WGS) entry which is preliminary data.</text>
</comment>
<evidence type="ECO:0000313" key="11">
    <source>
        <dbReference type="Proteomes" id="UP000651452"/>
    </source>
</evidence>
<evidence type="ECO:0000256" key="5">
    <source>
        <dbReference type="ARBA" id="ARBA00022989"/>
    </source>
</evidence>
<feature type="transmembrane region" description="Helical" evidence="8">
    <location>
        <begin position="325"/>
        <end position="344"/>
    </location>
</feature>
<organism evidence="10 11">
    <name type="scientific">Ascochyta lentis</name>
    <dbReference type="NCBI Taxonomy" id="205686"/>
    <lineage>
        <taxon>Eukaryota</taxon>
        <taxon>Fungi</taxon>
        <taxon>Dikarya</taxon>
        <taxon>Ascomycota</taxon>
        <taxon>Pezizomycotina</taxon>
        <taxon>Dothideomycetes</taxon>
        <taxon>Pleosporomycetidae</taxon>
        <taxon>Pleosporales</taxon>
        <taxon>Pleosporineae</taxon>
        <taxon>Didymellaceae</taxon>
        <taxon>Ascochyta</taxon>
    </lineage>
</organism>
<protein>
    <recommendedName>
        <fullName evidence="9">Major facilitator superfamily (MFS) profile domain-containing protein</fullName>
    </recommendedName>
</protein>
<comment type="subcellular location">
    <subcellularLocation>
        <location evidence="1">Membrane</location>
        <topology evidence="1">Multi-pass membrane protein</topology>
    </subcellularLocation>
</comment>
<dbReference type="PANTHER" id="PTHR23506">
    <property type="entry name" value="GH10249P"/>
    <property type="match status" value="1"/>
</dbReference>
<feature type="transmembrane region" description="Helical" evidence="8">
    <location>
        <begin position="356"/>
        <end position="375"/>
    </location>
</feature>
<feature type="transmembrane region" description="Helical" evidence="8">
    <location>
        <begin position="148"/>
        <end position="170"/>
    </location>
</feature>
<feature type="region of interest" description="Disordered" evidence="7">
    <location>
        <begin position="230"/>
        <end position="249"/>
    </location>
</feature>
<sequence>MKYASGFVALRSSKVFIIFTVCTACLTDGVTYGLVAPVIPFLLKDEGLVKEENIQMSTSLLIAAFSVADFFGAPCCAWYVDRARSRRVPWYLGIVLITAGSMLFGFSNNVAMLVCSRVLHGLSSSILYTVGLAVLVDTVGKDEVGQWMGTAMSCNNIGMIISPMLGGIVYDRSGKLAVFAIMISLGAFDVALRLLMNEPPRTLGSMTVAVDVSEKDAEKCQVTTTITSIVSDNGPGKTNSSASPSKAKTSGRLPGILTLIRSPRLFAALYGVFINECLVASLCAILPLYVHTTFSWSALPAGLLFLCIAVPAFAGPLAGYFSDQFGARWIAVSGFCLTAPLLMLLRLVDRDSLEQKVILCTLLTLLGASLIFFLAPLGAECSFVAEEVSAATRTDLYASSFSLMNCSLAAAGLLGPLAAGGLMDGVGWKWTTVALGVFCATGAVPCMLVTGQRRQELMEDSESA</sequence>
<dbReference type="InterPro" id="IPR001958">
    <property type="entry name" value="Tet-R_TetA/multi-R_MdtG-like"/>
</dbReference>
<dbReference type="EMBL" id="RZGK01000006">
    <property type="protein sequence ID" value="KAF9698178.1"/>
    <property type="molecule type" value="Genomic_DNA"/>
</dbReference>
<evidence type="ECO:0000259" key="9">
    <source>
        <dbReference type="PROSITE" id="PS50850"/>
    </source>
</evidence>
<evidence type="ECO:0000256" key="4">
    <source>
        <dbReference type="ARBA" id="ARBA00022692"/>
    </source>
</evidence>
<feature type="domain" description="Major facilitator superfamily (MFS) profile" evidence="9">
    <location>
        <begin position="17"/>
        <end position="454"/>
    </location>
</feature>
<keyword evidence="3" id="KW-0813">Transport</keyword>
<keyword evidence="5 8" id="KW-1133">Transmembrane helix</keyword>
<name>A0A8H7J9S9_9PLEO</name>
<dbReference type="GO" id="GO:0022857">
    <property type="term" value="F:transmembrane transporter activity"/>
    <property type="evidence" value="ECO:0007669"/>
    <property type="project" value="InterPro"/>
</dbReference>
<feature type="transmembrane region" description="Helical" evidence="8">
    <location>
        <begin position="118"/>
        <end position="136"/>
    </location>
</feature>
<dbReference type="PROSITE" id="PS50850">
    <property type="entry name" value="MFS"/>
    <property type="match status" value="1"/>
</dbReference>
<dbReference type="Gene3D" id="1.20.1250.20">
    <property type="entry name" value="MFS general substrate transporter like domains"/>
    <property type="match status" value="1"/>
</dbReference>
<evidence type="ECO:0000256" key="7">
    <source>
        <dbReference type="SAM" id="MobiDB-lite"/>
    </source>
</evidence>
<evidence type="ECO:0000256" key="1">
    <source>
        <dbReference type="ARBA" id="ARBA00004141"/>
    </source>
</evidence>
<dbReference type="InterPro" id="IPR050930">
    <property type="entry name" value="MFS_Vesicular_Transporter"/>
</dbReference>
<gene>
    <name evidence="10" type="ORF">EKO04_003877</name>
</gene>
<feature type="transmembrane region" description="Helical" evidence="8">
    <location>
        <begin position="59"/>
        <end position="81"/>
    </location>
</feature>
<feature type="compositionally biased region" description="Polar residues" evidence="7">
    <location>
        <begin position="230"/>
        <end position="248"/>
    </location>
</feature>
<dbReference type="Proteomes" id="UP000651452">
    <property type="component" value="Unassembled WGS sequence"/>
</dbReference>
<evidence type="ECO:0000256" key="2">
    <source>
        <dbReference type="ARBA" id="ARBA00006829"/>
    </source>
</evidence>
<dbReference type="OrthoDB" id="5086884at2759"/>
<feature type="transmembrane region" description="Helical" evidence="8">
    <location>
        <begin position="265"/>
        <end position="290"/>
    </location>
</feature>
<dbReference type="InterPro" id="IPR036259">
    <property type="entry name" value="MFS_trans_sf"/>
</dbReference>
<dbReference type="PRINTS" id="PR01035">
    <property type="entry name" value="TCRTETA"/>
</dbReference>
<feature type="transmembrane region" description="Helical" evidence="8">
    <location>
        <begin position="176"/>
        <end position="196"/>
    </location>
</feature>
<comment type="similarity">
    <text evidence="2">Belongs to the major facilitator superfamily. Vesicular transporter family.</text>
</comment>
<keyword evidence="11" id="KW-1185">Reference proteome</keyword>
<proteinExistence type="inferred from homology"/>
<keyword evidence="6 8" id="KW-0472">Membrane</keyword>
<dbReference type="InterPro" id="IPR020846">
    <property type="entry name" value="MFS_dom"/>
</dbReference>
<dbReference type="Pfam" id="PF07690">
    <property type="entry name" value="MFS_1"/>
    <property type="match status" value="1"/>
</dbReference>
<evidence type="ECO:0000256" key="6">
    <source>
        <dbReference type="ARBA" id="ARBA00023136"/>
    </source>
</evidence>
<dbReference type="PANTHER" id="PTHR23506:SF23">
    <property type="entry name" value="GH10249P"/>
    <property type="match status" value="1"/>
</dbReference>
<dbReference type="CDD" id="cd17325">
    <property type="entry name" value="MFS_MdtG_SLC18_like"/>
    <property type="match status" value="1"/>
</dbReference>
<dbReference type="SUPFAM" id="SSF103473">
    <property type="entry name" value="MFS general substrate transporter"/>
    <property type="match status" value="1"/>
</dbReference>
<feature type="transmembrane region" description="Helical" evidence="8">
    <location>
        <begin position="88"/>
        <end position="106"/>
    </location>
</feature>
<feature type="transmembrane region" description="Helical" evidence="8">
    <location>
        <begin position="396"/>
        <end position="418"/>
    </location>
</feature>
<dbReference type="InterPro" id="IPR011701">
    <property type="entry name" value="MFS"/>
</dbReference>
<feature type="transmembrane region" description="Helical" evidence="8">
    <location>
        <begin position="15"/>
        <end position="39"/>
    </location>
</feature>
<reference evidence="10" key="1">
    <citation type="submission" date="2018-12" db="EMBL/GenBank/DDBJ databases">
        <authorList>
            <person name="Syme R.A."/>
            <person name="Farfan-Caceres L."/>
            <person name="Lichtenzveig J."/>
        </authorList>
    </citation>
    <scope>NUCLEOTIDE SEQUENCE</scope>
    <source>
        <strain evidence="10">Al4</strain>
    </source>
</reference>